<name>A0ABU8GZ12_9SPHN</name>
<sequence>MSEPPSAYLKVTIARAGFDRWLAAKPPVAQQWDDWRTIGMRWRSDGGTTLPEMRDETLAGILDEASKDLARFATNAQALLCFFANLGCDEGLHIAAYDTTDSHFLAGTLTWSENLGEIIACLTLMRGVADYLAPGERGTAVIHNYIWGGDGRDATAAALDIGAAGKSRLLPPDAWPAVIATFQPAVDDMLDHRLPETYPIRLEPALQRHRIGGTAPTAN</sequence>
<comment type="caution">
    <text evidence="1">The sequence shown here is derived from an EMBL/GenBank/DDBJ whole genome shotgun (WGS) entry which is preliminary data.</text>
</comment>
<proteinExistence type="predicted"/>
<protein>
    <recommendedName>
        <fullName evidence="3">GNAT family N-acetyltransferase</fullName>
    </recommendedName>
</protein>
<dbReference type="EMBL" id="JBBBDM010000001">
    <property type="protein sequence ID" value="MEI5686082.1"/>
    <property type="molecule type" value="Genomic_DNA"/>
</dbReference>
<dbReference type="Proteomes" id="UP001367771">
    <property type="component" value="Unassembled WGS sequence"/>
</dbReference>
<organism evidence="1 2">
    <name type="scientific">Sphingomonas kyungheensis</name>
    <dbReference type="NCBI Taxonomy" id="1069987"/>
    <lineage>
        <taxon>Bacteria</taxon>
        <taxon>Pseudomonadati</taxon>
        <taxon>Pseudomonadota</taxon>
        <taxon>Alphaproteobacteria</taxon>
        <taxon>Sphingomonadales</taxon>
        <taxon>Sphingomonadaceae</taxon>
        <taxon>Sphingomonas</taxon>
    </lineage>
</organism>
<keyword evidence="2" id="KW-1185">Reference proteome</keyword>
<gene>
    <name evidence="1" type="ORF">V8201_03210</name>
</gene>
<reference evidence="1 2" key="1">
    <citation type="journal article" date="2013" name="Int. J. Syst. Evol. Microbiol.">
        <title>Sphingomonas kyungheensis sp. nov., a bacterium with ginsenoside-converting activity isolated from soil of a ginseng field.</title>
        <authorList>
            <person name="Son H.M."/>
            <person name="Yang J.E."/>
            <person name="Park Y."/>
            <person name="Han C.K."/>
            <person name="Kim S.G."/>
            <person name="Kook M."/>
            <person name="Yi T.H."/>
        </authorList>
    </citation>
    <scope>NUCLEOTIDE SEQUENCE [LARGE SCALE GENOMIC DNA]</scope>
    <source>
        <strain evidence="1 2">LMG 26582</strain>
    </source>
</reference>
<accession>A0ABU8GZ12</accession>
<evidence type="ECO:0008006" key="3">
    <source>
        <dbReference type="Google" id="ProtNLM"/>
    </source>
</evidence>
<evidence type="ECO:0000313" key="2">
    <source>
        <dbReference type="Proteomes" id="UP001367771"/>
    </source>
</evidence>
<evidence type="ECO:0000313" key="1">
    <source>
        <dbReference type="EMBL" id="MEI5686082.1"/>
    </source>
</evidence>
<dbReference type="RefSeq" id="WP_336544461.1">
    <property type="nucleotide sequence ID" value="NZ_JBBBDM010000001.1"/>
</dbReference>